<dbReference type="InterPro" id="IPR006143">
    <property type="entry name" value="RND_pump_MFP"/>
</dbReference>
<dbReference type="GO" id="GO:0015562">
    <property type="term" value="F:efflux transmembrane transporter activity"/>
    <property type="evidence" value="ECO:0007669"/>
    <property type="project" value="TreeGrafter"/>
</dbReference>
<name>A0A9J6P927_9PROT</name>
<evidence type="ECO:0000256" key="1">
    <source>
        <dbReference type="ARBA" id="ARBA00004196"/>
    </source>
</evidence>
<dbReference type="NCBIfam" id="TIGR01730">
    <property type="entry name" value="RND_mfp"/>
    <property type="match status" value="1"/>
</dbReference>
<evidence type="ECO:0000259" key="4">
    <source>
        <dbReference type="Pfam" id="PF25917"/>
    </source>
</evidence>
<dbReference type="Pfam" id="PF25954">
    <property type="entry name" value="Beta-barrel_RND_2"/>
    <property type="match status" value="1"/>
</dbReference>
<gene>
    <name evidence="7" type="ORF">NJQ99_08105</name>
</gene>
<dbReference type="FunFam" id="2.40.30.170:FF:000010">
    <property type="entry name" value="Efflux RND transporter periplasmic adaptor subunit"/>
    <property type="match status" value="1"/>
</dbReference>
<dbReference type="InterPro" id="IPR058792">
    <property type="entry name" value="Beta-barrel_RND_2"/>
</dbReference>
<dbReference type="Gene3D" id="1.10.287.470">
    <property type="entry name" value="Helix hairpin bin"/>
    <property type="match status" value="1"/>
</dbReference>
<evidence type="ECO:0000259" key="5">
    <source>
        <dbReference type="Pfam" id="PF25954"/>
    </source>
</evidence>
<dbReference type="PANTHER" id="PTHR30469:SF11">
    <property type="entry name" value="BLL4320 PROTEIN"/>
    <property type="match status" value="1"/>
</dbReference>
<feature type="domain" description="CusB-like beta-barrel" evidence="5">
    <location>
        <begin position="205"/>
        <end position="276"/>
    </location>
</feature>
<dbReference type="PANTHER" id="PTHR30469">
    <property type="entry name" value="MULTIDRUG RESISTANCE PROTEIN MDTA"/>
    <property type="match status" value="1"/>
</dbReference>
<evidence type="ECO:0000259" key="6">
    <source>
        <dbReference type="Pfam" id="PF25967"/>
    </source>
</evidence>
<keyword evidence="3" id="KW-0813">Transport</keyword>
<dbReference type="Gene3D" id="2.40.420.20">
    <property type="match status" value="1"/>
</dbReference>
<dbReference type="Gene3D" id="2.40.30.170">
    <property type="match status" value="1"/>
</dbReference>
<evidence type="ECO:0000256" key="2">
    <source>
        <dbReference type="ARBA" id="ARBA00009477"/>
    </source>
</evidence>
<evidence type="ECO:0000313" key="8">
    <source>
        <dbReference type="Proteomes" id="UP001055804"/>
    </source>
</evidence>
<dbReference type="Pfam" id="PF25967">
    <property type="entry name" value="RND-MFP_C"/>
    <property type="match status" value="1"/>
</dbReference>
<accession>A0A9J6P927</accession>
<organism evidence="7 8">
    <name type="scientific">Futiania mangrovi</name>
    <dbReference type="NCBI Taxonomy" id="2959716"/>
    <lineage>
        <taxon>Bacteria</taxon>
        <taxon>Pseudomonadati</taxon>
        <taxon>Pseudomonadota</taxon>
        <taxon>Alphaproteobacteria</taxon>
        <taxon>Futianiales</taxon>
        <taxon>Futianiaceae</taxon>
        <taxon>Futiania</taxon>
    </lineage>
</organism>
<comment type="similarity">
    <text evidence="2">Belongs to the membrane fusion protein (MFP) (TC 8.A.1) family.</text>
</comment>
<feature type="domain" description="Multidrug resistance protein MdtA-like C-terminal permuted SH3" evidence="6">
    <location>
        <begin position="285"/>
        <end position="354"/>
    </location>
</feature>
<sequence>MKRALALIIVGLLIVAAIGGAAYFHYVKKPEIIQGFVSSMQPPAPAVTAAEARTVTWTPRIPAIGTFRANQGIEVAPQVGGVIREINFNSGQPVQAGEVIVRLDDSTEQADLKSAEAELKRASLDLERQRELLQRGNTARTTYDSALAARDVAAAAVERTRALIAQKTIVAPFSGRLGLRKVDLGAYVSPGTALVTLQQSDPILVDFPVPEQYVGDVSVGQAVEISVDAFGARTFAGKVASLDARVSQETRSITVRAEVPNRERLLLPGMFANIRILSGDPVAQVVVPRTAVSYSLYGDEVYVVVPDSDAPRAGGEPQPVKVERRFVRLGDTRESEVAVMEGVSAGERVVTSGQTRLQPGMRVRVDNENALERPAERPRQ</sequence>
<dbReference type="Gene3D" id="2.40.50.100">
    <property type="match status" value="1"/>
</dbReference>
<dbReference type="InterPro" id="IPR058625">
    <property type="entry name" value="MdtA-like_BSH"/>
</dbReference>
<reference evidence="7" key="1">
    <citation type="submission" date="2022-06" db="EMBL/GenBank/DDBJ databases">
        <title>Isolation and Genomics of Futiania mangrovii gen. nov., sp. nov., a Rare and Metabolically-versatile member in the Class Alphaproteobacteria.</title>
        <authorList>
            <person name="Liu L."/>
            <person name="Huang W.-C."/>
            <person name="Pan J."/>
            <person name="Li J."/>
            <person name="Huang Y."/>
            <person name="Du H."/>
            <person name="Liu Y."/>
            <person name="Li M."/>
        </authorList>
    </citation>
    <scope>NUCLEOTIDE SEQUENCE</scope>
    <source>
        <strain evidence="7">FT118</strain>
    </source>
</reference>
<dbReference type="InterPro" id="IPR058627">
    <property type="entry name" value="MdtA-like_C"/>
</dbReference>
<protein>
    <submittedName>
        <fullName evidence="7">Efflux RND transporter periplasmic adaptor subunit</fullName>
    </submittedName>
</protein>
<dbReference type="Proteomes" id="UP001055804">
    <property type="component" value="Unassembled WGS sequence"/>
</dbReference>
<dbReference type="EMBL" id="JAMZFT010000002">
    <property type="protein sequence ID" value="MCP1336364.1"/>
    <property type="molecule type" value="Genomic_DNA"/>
</dbReference>
<proteinExistence type="inferred from homology"/>
<comment type="subcellular location">
    <subcellularLocation>
        <location evidence="1">Cell envelope</location>
    </subcellularLocation>
</comment>
<evidence type="ECO:0000313" key="7">
    <source>
        <dbReference type="EMBL" id="MCP1336364.1"/>
    </source>
</evidence>
<dbReference type="GO" id="GO:1990281">
    <property type="term" value="C:efflux pump complex"/>
    <property type="evidence" value="ECO:0007669"/>
    <property type="project" value="TreeGrafter"/>
</dbReference>
<dbReference type="AlphaFoldDB" id="A0A9J6P927"/>
<evidence type="ECO:0000256" key="3">
    <source>
        <dbReference type="ARBA" id="ARBA00022448"/>
    </source>
</evidence>
<feature type="domain" description="Multidrug resistance protein MdtA-like barrel-sandwich hybrid" evidence="4">
    <location>
        <begin position="73"/>
        <end position="194"/>
    </location>
</feature>
<dbReference type="RefSeq" id="WP_269332326.1">
    <property type="nucleotide sequence ID" value="NZ_JAMZFT010000002.1"/>
</dbReference>
<keyword evidence="8" id="KW-1185">Reference proteome</keyword>
<dbReference type="Pfam" id="PF25917">
    <property type="entry name" value="BSH_RND"/>
    <property type="match status" value="1"/>
</dbReference>
<comment type="caution">
    <text evidence="7">The sequence shown here is derived from an EMBL/GenBank/DDBJ whole genome shotgun (WGS) entry which is preliminary data.</text>
</comment>
<dbReference type="SUPFAM" id="SSF111369">
    <property type="entry name" value="HlyD-like secretion proteins"/>
    <property type="match status" value="1"/>
</dbReference>